<dbReference type="Pfam" id="PF07722">
    <property type="entry name" value="Peptidase_C26"/>
    <property type="match status" value="1"/>
</dbReference>
<dbReference type="PANTHER" id="PTHR43235:SF1">
    <property type="entry name" value="GLUTAMINE AMIDOTRANSFERASE PB2B2.05-RELATED"/>
    <property type="match status" value="1"/>
</dbReference>
<dbReference type="GO" id="GO:0005829">
    <property type="term" value="C:cytosol"/>
    <property type="evidence" value="ECO:0007669"/>
    <property type="project" value="TreeGrafter"/>
</dbReference>
<dbReference type="PANTHER" id="PTHR43235">
    <property type="entry name" value="GLUTAMINE AMIDOTRANSFERASE PB2B2.05-RELATED"/>
    <property type="match status" value="1"/>
</dbReference>
<sequence length="217" mass="25094">MKKLGVLCRMEQLEEKERWFLNRTLTDVLLPLPIVLFPIVGCGKHDDIVSLCDGLLLPGGDDAWPCYHDGHVCAFSRYYDAPMDLWELALIDAFVRAQRPILGICRGMQMIQLYFKGELQPHFDVLHHQHDHVHRIHLSSRSWLHALMAPDAEVNSFHHQRIVTPQAQLRVDATAEDGTIESFHHEDFPVYGVQWHPELMHDDRILPYFVSLICGFV</sequence>
<accession>A0A9D2SUD9</accession>
<reference evidence="1" key="2">
    <citation type="submission" date="2021-04" db="EMBL/GenBank/DDBJ databases">
        <authorList>
            <person name="Gilroy R."/>
        </authorList>
    </citation>
    <scope>NUCLEOTIDE SEQUENCE</scope>
    <source>
        <strain evidence="1">CHK187-11901</strain>
    </source>
</reference>
<dbReference type="SUPFAM" id="SSF52317">
    <property type="entry name" value="Class I glutamine amidotransferase-like"/>
    <property type="match status" value="1"/>
</dbReference>
<gene>
    <name evidence="1" type="ORF">H9702_00320</name>
</gene>
<dbReference type="GO" id="GO:0016811">
    <property type="term" value="F:hydrolase activity, acting on carbon-nitrogen (but not peptide) bonds, in linear amides"/>
    <property type="evidence" value="ECO:0007669"/>
    <property type="project" value="InterPro"/>
</dbReference>
<dbReference type="InterPro" id="IPR011697">
    <property type="entry name" value="Peptidase_C26"/>
</dbReference>
<evidence type="ECO:0000313" key="2">
    <source>
        <dbReference type="Proteomes" id="UP000823896"/>
    </source>
</evidence>
<dbReference type="AlphaFoldDB" id="A0A9D2SUD9"/>
<comment type="caution">
    <text evidence="1">The sequence shown here is derived from an EMBL/GenBank/DDBJ whole genome shotgun (WGS) entry which is preliminary data.</text>
</comment>
<dbReference type="InterPro" id="IPR029062">
    <property type="entry name" value="Class_I_gatase-like"/>
</dbReference>
<dbReference type="InterPro" id="IPR044668">
    <property type="entry name" value="PuuD-like"/>
</dbReference>
<name>A0A9D2SUD9_9FIRM</name>
<dbReference type="Gene3D" id="3.40.50.880">
    <property type="match status" value="1"/>
</dbReference>
<proteinExistence type="predicted"/>
<dbReference type="PROSITE" id="PS51273">
    <property type="entry name" value="GATASE_TYPE_1"/>
    <property type="match status" value="1"/>
</dbReference>
<evidence type="ECO:0000313" key="1">
    <source>
        <dbReference type="EMBL" id="HJC35562.1"/>
    </source>
</evidence>
<dbReference type="EMBL" id="DWWM01000001">
    <property type="protein sequence ID" value="HJC35562.1"/>
    <property type="molecule type" value="Genomic_DNA"/>
</dbReference>
<dbReference type="Proteomes" id="UP000823896">
    <property type="component" value="Unassembled WGS sequence"/>
</dbReference>
<protein>
    <submittedName>
        <fullName evidence="1">Gamma-glutamyl-gamma-aminobutyrate hydrolase family protein</fullName>
    </submittedName>
</protein>
<organism evidence="1 2">
    <name type="scientific">Candidatus Merdibacter merdavium</name>
    <dbReference type="NCBI Taxonomy" id="2838692"/>
    <lineage>
        <taxon>Bacteria</taxon>
        <taxon>Bacillati</taxon>
        <taxon>Bacillota</taxon>
        <taxon>Erysipelotrichia</taxon>
        <taxon>Erysipelotrichales</taxon>
        <taxon>Erysipelotrichaceae</taxon>
        <taxon>Merdibacter</taxon>
    </lineage>
</organism>
<reference evidence="1" key="1">
    <citation type="journal article" date="2021" name="PeerJ">
        <title>Extensive microbial diversity within the chicken gut microbiome revealed by metagenomics and culture.</title>
        <authorList>
            <person name="Gilroy R."/>
            <person name="Ravi A."/>
            <person name="Getino M."/>
            <person name="Pursley I."/>
            <person name="Horton D.L."/>
            <person name="Alikhan N.F."/>
            <person name="Baker D."/>
            <person name="Gharbi K."/>
            <person name="Hall N."/>
            <person name="Watson M."/>
            <person name="Adriaenssens E.M."/>
            <person name="Foster-Nyarko E."/>
            <person name="Jarju S."/>
            <person name="Secka A."/>
            <person name="Antonio M."/>
            <person name="Oren A."/>
            <person name="Chaudhuri R.R."/>
            <person name="La Ragione R."/>
            <person name="Hildebrand F."/>
            <person name="Pallen M.J."/>
        </authorList>
    </citation>
    <scope>NUCLEOTIDE SEQUENCE</scope>
    <source>
        <strain evidence="1">CHK187-11901</strain>
    </source>
</reference>
<keyword evidence="1" id="KW-0378">Hydrolase</keyword>